<keyword evidence="1" id="KW-0732">Signal</keyword>
<protein>
    <submittedName>
        <fullName evidence="2">Uncharacterized protein</fullName>
    </submittedName>
</protein>
<accession>A0AAJ1V327</accession>
<evidence type="ECO:0000256" key="1">
    <source>
        <dbReference type="SAM" id="SignalP"/>
    </source>
</evidence>
<proteinExistence type="predicted"/>
<name>A0AAJ1V327_9LACT</name>
<feature type="signal peptide" evidence="1">
    <location>
        <begin position="1"/>
        <end position="25"/>
    </location>
</feature>
<feature type="chain" id="PRO_5042479879" evidence="1">
    <location>
        <begin position="26"/>
        <end position="260"/>
    </location>
</feature>
<reference evidence="2" key="1">
    <citation type="submission" date="2023-05" db="EMBL/GenBank/DDBJ databases">
        <title>Cataloging the Phylogenetic Diversity of Human Bladder Bacteria.</title>
        <authorList>
            <person name="Du J."/>
        </authorList>
    </citation>
    <scope>NUCLEOTIDE SEQUENCE</scope>
    <source>
        <strain evidence="2">UMB1231</strain>
    </source>
</reference>
<dbReference type="Proteomes" id="UP001229251">
    <property type="component" value="Unassembled WGS sequence"/>
</dbReference>
<organism evidence="2 3">
    <name type="scientific">Facklamia hominis</name>
    <dbReference type="NCBI Taxonomy" id="178214"/>
    <lineage>
        <taxon>Bacteria</taxon>
        <taxon>Bacillati</taxon>
        <taxon>Bacillota</taxon>
        <taxon>Bacilli</taxon>
        <taxon>Lactobacillales</taxon>
        <taxon>Aerococcaceae</taxon>
        <taxon>Facklamia</taxon>
    </lineage>
</organism>
<evidence type="ECO:0000313" key="2">
    <source>
        <dbReference type="EMBL" id="MDK7186901.1"/>
    </source>
</evidence>
<comment type="caution">
    <text evidence="2">The sequence shown here is derived from an EMBL/GenBank/DDBJ whole genome shotgun (WGS) entry which is preliminary data.</text>
</comment>
<dbReference type="EMBL" id="JASOOE010000004">
    <property type="protein sequence ID" value="MDK7186901.1"/>
    <property type="molecule type" value="Genomic_DNA"/>
</dbReference>
<evidence type="ECO:0000313" key="3">
    <source>
        <dbReference type="Proteomes" id="UP001229251"/>
    </source>
</evidence>
<sequence length="260" mass="29794">MKQSQYKAFISLICIALYLSGFNLATPHISAEESNAKEISLSEKDFHFDIKEGQDRNQVIVDQLVKLGIPIDRYDDKNPNHINYKAKYPASYQNGKAPQMSDKGQQLGYTPNTLKIDNYEFPFKPLYGNTGSSFNNDFSKIEQVLLENGTAAVGMNGIHSFFAHYDYVNYTGPFNPLVDQGILQVGTQAIITDAEGYSKGYEFTQTVNFQRDDQYNYFYDGLSMPFLAYYGNTDEMIYLQYCRWDIERGLLETSVGYRIW</sequence>
<dbReference type="AlphaFoldDB" id="A0AAJ1V327"/>
<dbReference type="RefSeq" id="WP_070608944.1">
    <property type="nucleotide sequence ID" value="NZ_JASOOE010000004.1"/>
</dbReference>
<gene>
    <name evidence="2" type="ORF">QP433_02795</name>
</gene>